<dbReference type="PROSITE" id="PS00018">
    <property type="entry name" value="EF_HAND_1"/>
    <property type="match status" value="4"/>
</dbReference>
<evidence type="ECO:0000259" key="4">
    <source>
        <dbReference type="PROSITE" id="PS50222"/>
    </source>
</evidence>
<evidence type="ECO:0000313" key="6">
    <source>
        <dbReference type="RefSeq" id="XP_022329000.1"/>
    </source>
</evidence>
<name>A0A8B8E171_CRAVI</name>
<dbReference type="AlphaFoldDB" id="A0A8B8E171"/>
<dbReference type="InterPro" id="IPR002048">
    <property type="entry name" value="EF_hand_dom"/>
</dbReference>
<evidence type="ECO:0000256" key="3">
    <source>
        <dbReference type="ARBA" id="ARBA00023179"/>
    </source>
</evidence>
<dbReference type="Proteomes" id="UP000694844">
    <property type="component" value="Chromosome 4"/>
</dbReference>
<feature type="domain" description="EF-hand" evidence="4">
    <location>
        <begin position="86"/>
        <end position="121"/>
    </location>
</feature>
<keyword evidence="3" id="KW-0514">Muscle protein</keyword>
<dbReference type="PROSITE" id="PS50222">
    <property type="entry name" value="EF_HAND_2"/>
    <property type="match status" value="4"/>
</dbReference>
<dbReference type="KEGG" id="cvn:111130666"/>
<evidence type="ECO:0000313" key="7">
    <source>
        <dbReference type="RefSeq" id="XP_022333553.1"/>
    </source>
</evidence>
<dbReference type="CDD" id="cd00051">
    <property type="entry name" value="EFh"/>
    <property type="match status" value="1"/>
</dbReference>
<accession>A0A8B8E171</accession>
<dbReference type="SMART" id="SM00054">
    <property type="entry name" value="EFh"/>
    <property type="match status" value="4"/>
</dbReference>
<feature type="domain" description="EF-hand" evidence="4">
    <location>
        <begin position="13"/>
        <end position="48"/>
    </location>
</feature>
<dbReference type="GO" id="GO:0005509">
    <property type="term" value="F:calcium ion binding"/>
    <property type="evidence" value="ECO:0007669"/>
    <property type="project" value="InterPro"/>
</dbReference>
<feature type="domain" description="EF-hand" evidence="4">
    <location>
        <begin position="49"/>
        <end position="84"/>
    </location>
</feature>
<dbReference type="InterPro" id="IPR011992">
    <property type="entry name" value="EF-hand-dom_pair"/>
</dbReference>
<reference evidence="6 7" key="1">
    <citation type="submission" date="2025-04" db="UniProtKB">
        <authorList>
            <consortium name="RefSeq"/>
        </authorList>
    </citation>
    <scope>IDENTIFICATION</scope>
    <source>
        <tissue evidence="6 7">Whole sample</tissue>
    </source>
</reference>
<dbReference type="GeneID" id="111130666"/>
<dbReference type="SUPFAM" id="SSF47473">
    <property type="entry name" value="EF-hand"/>
    <property type="match status" value="1"/>
</dbReference>
<sequence length="155" mass="17697">MEKLSKIENLTEDQIEEYREAFKLFDKDGNGSITVEELVAILKNLGQNPTDAEISDIVSEVDADGNGNIDFPEFLLMMSKREKDVETDDDLLEAFRVFDRDGDGHISTTELRMVMLNIGEKMSEEEVENMIKEADEDGDGQVNYDEFVKMMSNRQ</sequence>
<dbReference type="OrthoDB" id="6105224at2759"/>
<feature type="domain" description="EF-hand" evidence="4">
    <location>
        <begin position="122"/>
        <end position="155"/>
    </location>
</feature>
<evidence type="ECO:0000256" key="2">
    <source>
        <dbReference type="ARBA" id="ARBA00022837"/>
    </source>
</evidence>
<protein>
    <submittedName>
        <fullName evidence="6 7">Calmodulin-A-like</fullName>
    </submittedName>
</protein>
<keyword evidence="5" id="KW-1185">Reference proteome</keyword>
<dbReference type="RefSeq" id="XP_022329000.1">
    <property type="nucleotide sequence ID" value="XM_022473292.1"/>
</dbReference>
<evidence type="ECO:0000256" key="1">
    <source>
        <dbReference type="ARBA" id="ARBA00022737"/>
    </source>
</evidence>
<keyword evidence="2" id="KW-0106">Calcium</keyword>
<dbReference type="GO" id="GO:0016460">
    <property type="term" value="C:myosin II complex"/>
    <property type="evidence" value="ECO:0007669"/>
    <property type="project" value="TreeGrafter"/>
</dbReference>
<dbReference type="InterPro" id="IPR050230">
    <property type="entry name" value="CALM/Myosin/TropC-like"/>
</dbReference>
<dbReference type="FunFam" id="1.10.238.10:FF:000001">
    <property type="entry name" value="Calmodulin 1"/>
    <property type="match status" value="1"/>
</dbReference>
<proteinExistence type="predicted"/>
<dbReference type="InterPro" id="IPR018247">
    <property type="entry name" value="EF_Hand_1_Ca_BS"/>
</dbReference>
<dbReference type="PANTHER" id="PTHR23048:SF0">
    <property type="entry name" value="CALMODULIN LIKE 3"/>
    <property type="match status" value="1"/>
</dbReference>
<dbReference type="Pfam" id="PF13499">
    <property type="entry name" value="EF-hand_7"/>
    <property type="match status" value="2"/>
</dbReference>
<evidence type="ECO:0000313" key="5">
    <source>
        <dbReference type="Proteomes" id="UP000694844"/>
    </source>
</evidence>
<organism evidence="5 7">
    <name type="scientific">Crassostrea virginica</name>
    <name type="common">Eastern oyster</name>
    <dbReference type="NCBI Taxonomy" id="6565"/>
    <lineage>
        <taxon>Eukaryota</taxon>
        <taxon>Metazoa</taxon>
        <taxon>Spiralia</taxon>
        <taxon>Lophotrochozoa</taxon>
        <taxon>Mollusca</taxon>
        <taxon>Bivalvia</taxon>
        <taxon>Autobranchia</taxon>
        <taxon>Pteriomorphia</taxon>
        <taxon>Ostreida</taxon>
        <taxon>Ostreoidea</taxon>
        <taxon>Ostreidae</taxon>
        <taxon>Crassostrea</taxon>
    </lineage>
</organism>
<keyword evidence="1" id="KW-0677">Repeat</keyword>
<gene>
    <name evidence="7" type="primary">LOC111130666</name>
    <name evidence="6" type="synonym">LOC111127965</name>
</gene>
<dbReference type="Gene3D" id="1.10.238.10">
    <property type="entry name" value="EF-hand"/>
    <property type="match status" value="3"/>
</dbReference>
<dbReference type="PANTHER" id="PTHR23048">
    <property type="entry name" value="MYOSIN LIGHT CHAIN 1, 3"/>
    <property type="match status" value="1"/>
</dbReference>
<dbReference type="KEGG" id="cvn:111127965"/>
<dbReference type="RefSeq" id="XP_022333553.1">
    <property type="nucleotide sequence ID" value="XM_022477845.1"/>
</dbReference>